<dbReference type="Proteomes" id="UP000182345">
    <property type="component" value="Unassembled WGS sequence"/>
</dbReference>
<gene>
    <name evidence="1" type="ORF">AUJ42_02570</name>
</gene>
<evidence type="ECO:0000313" key="1">
    <source>
        <dbReference type="EMBL" id="OIN90835.1"/>
    </source>
</evidence>
<name>A0A1J4RU00_9BACT</name>
<reference evidence="1 2" key="1">
    <citation type="journal article" date="2016" name="Environ. Microbiol.">
        <title>Genomic resolution of a cold subsurface aquifer community provides metabolic insights for novel microbes adapted to high CO concentrations.</title>
        <authorList>
            <person name="Probst A.J."/>
            <person name="Castelle C.J."/>
            <person name="Singh A."/>
            <person name="Brown C.T."/>
            <person name="Anantharaman K."/>
            <person name="Sharon I."/>
            <person name="Hug L.A."/>
            <person name="Burstein D."/>
            <person name="Emerson J.B."/>
            <person name="Thomas B.C."/>
            <person name="Banfield J.F."/>
        </authorList>
    </citation>
    <scope>NUCLEOTIDE SEQUENCE [LARGE SCALE GENOMIC DNA]</scope>
    <source>
        <strain evidence="1">CG1_02_44_10</strain>
    </source>
</reference>
<proteinExistence type="predicted"/>
<organism evidence="1 2">
    <name type="scientific">Candidatus Collierbacteria bacterium CG1_02_44_10</name>
    <dbReference type="NCBI Taxonomy" id="1805087"/>
    <lineage>
        <taxon>Bacteria</taxon>
        <taxon>Candidatus Collieribacteriota</taxon>
    </lineage>
</organism>
<sequence>MCKETESFEPKDQRPETNLIKIFNFVYPNGSDEARQIKDQAQKSIESECSQIYQRQNSEFLGEMQKYRNEGQDALLEEIEGEVMAKLGDFDWDWKYILTRVVDTIGTQSNDNELIEWIKVVAGSHADRKKLMCGVLIEFACTAEMNRQKIKFLGDNQKIVEALNNKVIVGNRLRPDITLDMVKNINSNIKKISKDGDLSGVREAGNRIENLALERHFESMDFNQISNNSENERCLRLIMEKMIIIKEDECYLPDETMQGQVLKAAIQWMWAMVDELVRSNFASHGRETYLKRKLGSIGNLIYENSWNLSNVHMSRSGDNINPEAVERVLDFEEGEGKVSGADVLELFKTVGLI</sequence>
<evidence type="ECO:0000313" key="2">
    <source>
        <dbReference type="Proteomes" id="UP000182345"/>
    </source>
</evidence>
<protein>
    <submittedName>
        <fullName evidence="1">Uncharacterized protein</fullName>
    </submittedName>
</protein>
<accession>A0A1J4RU00</accession>
<dbReference type="AlphaFoldDB" id="A0A1J4RU00"/>
<dbReference type="EMBL" id="MNUK01000058">
    <property type="protein sequence ID" value="OIN90835.1"/>
    <property type="molecule type" value="Genomic_DNA"/>
</dbReference>
<comment type="caution">
    <text evidence="1">The sequence shown here is derived from an EMBL/GenBank/DDBJ whole genome shotgun (WGS) entry which is preliminary data.</text>
</comment>